<gene>
    <name evidence="2" type="ORF">GPM918_LOCUS39185</name>
    <name evidence="3" type="ORF">SRO942_LOCUS40040</name>
</gene>
<keyword evidence="1" id="KW-0812">Transmembrane</keyword>
<feature type="transmembrane region" description="Helical" evidence="1">
    <location>
        <begin position="87"/>
        <end position="109"/>
    </location>
</feature>
<dbReference type="EMBL" id="CAJOBC010092741">
    <property type="protein sequence ID" value="CAF4411607.1"/>
    <property type="molecule type" value="Genomic_DNA"/>
</dbReference>
<evidence type="ECO:0000313" key="3">
    <source>
        <dbReference type="EMBL" id="CAF4411607.1"/>
    </source>
</evidence>
<keyword evidence="4" id="KW-1185">Reference proteome</keyword>
<sequence length="151" mass="17452">MKSFIGWFEYFGTNEYFCYINFVNGKQLVIAIPGTYALPLAILAIVNVWIWQYVRLRLRRTPLMITLTTQRRLPHIKRDIEMLRRTMIPVCILILHGLPGLGFVIAATIQANGIIYYLGYRLTFFSVSLSMIIMPIVIIQLTPKIKAVVFL</sequence>
<dbReference type="EMBL" id="CAJNOQ010027062">
    <property type="protein sequence ID" value="CAF1550623.1"/>
    <property type="molecule type" value="Genomic_DNA"/>
</dbReference>
<keyword evidence="1" id="KW-1133">Transmembrane helix</keyword>
<feature type="transmembrane region" description="Helical" evidence="1">
    <location>
        <begin position="36"/>
        <end position="54"/>
    </location>
</feature>
<keyword evidence="1" id="KW-0472">Membrane</keyword>
<protein>
    <recommendedName>
        <fullName evidence="5">G protein-coupled receptor</fullName>
    </recommendedName>
</protein>
<organism evidence="2 4">
    <name type="scientific">Didymodactylos carnosus</name>
    <dbReference type="NCBI Taxonomy" id="1234261"/>
    <lineage>
        <taxon>Eukaryota</taxon>
        <taxon>Metazoa</taxon>
        <taxon>Spiralia</taxon>
        <taxon>Gnathifera</taxon>
        <taxon>Rotifera</taxon>
        <taxon>Eurotatoria</taxon>
        <taxon>Bdelloidea</taxon>
        <taxon>Philodinida</taxon>
        <taxon>Philodinidae</taxon>
        <taxon>Didymodactylos</taxon>
    </lineage>
</organism>
<dbReference type="OrthoDB" id="9994788at2759"/>
<evidence type="ECO:0000313" key="4">
    <source>
        <dbReference type="Proteomes" id="UP000663829"/>
    </source>
</evidence>
<comment type="caution">
    <text evidence="2">The sequence shown here is derived from an EMBL/GenBank/DDBJ whole genome shotgun (WGS) entry which is preliminary data.</text>
</comment>
<dbReference type="Proteomes" id="UP000681722">
    <property type="component" value="Unassembled WGS sequence"/>
</dbReference>
<feature type="transmembrane region" description="Helical" evidence="1">
    <location>
        <begin position="115"/>
        <end position="139"/>
    </location>
</feature>
<evidence type="ECO:0008006" key="5">
    <source>
        <dbReference type="Google" id="ProtNLM"/>
    </source>
</evidence>
<dbReference type="AlphaFoldDB" id="A0A815WYT6"/>
<proteinExistence type="predicted"/>
<evidence type="ECO:0000313" key="2">
    <source>
        <dbReference type="EMBL" id="CAF1550623.1"/>
    </source>
</evidence>
<name>A0A815WYT6_9BILA</name>
<accession>A0A815WYT6</accession>
<dbReference type="Proteomes" id="UP000663829">
    <property type="component" value="Unassembled WGS sequence"/>
</dbReference>
<evidence type="ECO:0000256" key="1">
    <source>
        <dbReference type="SAM" id="Phobius"/>
    </source>
</evidence>
<reference evidence="2" key="1">
    <citation type="submission" date="2021-02" db="EMBL/GenBank/DDBJ databases">
        <authorList>
            <person name="Nowell W R."/>
        </authorList>
    </citation>
    <scope>NUCLEOTIDE SEQUENCE</scope>
</reference>